<dbReference type="GO" id="GO:0003700">
    <property type="term" value="F:DNA-binding transcription factor activity"/>
    <property type="evidence" value="ECO:0007669"/>
    <property type="project" value="InterPro"/>
</dbReference>
<evidence type="ECO:0000313" key="6">
    <source>
        <dbReference type="Proteomes" id="UP000184212"/>
    </source>
</evidence>
<dbReference type="InterPro" id="IPR018062">
    <property type="entry name" value="HTH_AraC-typ_CS"/>
</dbReference>
<evidence type="ECO:0000313" key="5">
    <source>
        <dbReference type="EMBL" id="SHH57082.1"/>
    </source>
</evidence>
<dbReference type="PANTHER" id="PTHR43280:SF27">
    <property type="entry name" value="TRANSCRIPTIONAL REGULATOR MTLR"/>
    <property type="match status" value="1"/>
</dbReference>
<keyword evidence="6" id="KW-1185">Reference proteome</keyword>
<dbReference type="SMART" id="SM00342">
    <property type="entry name" value="HTH_ARAC"/>
    <property type="match status" value="1"/>
</dbReference>
<accession>A0A1M5U231</accession>
<dbReference type="EMBL" id="FQWQ01000003">
    <property type="protein sequence ID" value="SHH57082.1"/>
    <property type="molecule type" value="Genomic_DNA"/>
</dbReference>
<keyword evidence="1" id="KW-0805">Transcription regulation</keyword>
<gene>
    <name evidence="5" type="ORF">SAMN04488109_4416</name>
</gene>
<evidence type="ECO:0000256" key="3">
    <source>
        <dbReference type="ARBA" id="ARBA00023163"/>
    </source>
</evidence>
<proteinExistence type="predicted"/>
<dbReference type="SUPFAM" id="SSF51182">
    <property type="entry name" value="RmlC-like cupins"/>
    <property type="match status" value="1"/>
</dbReference>
<name>A0A1M5U231_9BACT</name>
<dbReference type="PROSITE" id="PS01124">
    <property type="entry name" value="HTH_ARAC_FAMILY_2"/>
    <property type="match status" value="1"/>
</dbReference>
<dbReference type="AlphaFoldDB" id="A0A1M5U231"/>
<keyword evidence="3" id="KW-0804">Transcription</keyword>
<dbReference type="GO" id="GO:0043565">
    <property type="term" value="F:sequence-specific DNA binding"/>
    <property type="evidence" value="ECO:0007669"/>
    <property type="project" value="InterPro"/>
</dbReference>
<keyword evidence="2 5" id="KW-0238">DNA-binding</keyword>
<evidence type="ECO:0000256" key="1">
    <source>
        <dbReference type="ARBA" id="ARBA00023015"/>
    </source>
</evidence>
<dbReference type="STRING" id="947013.SAMN04488109_4416"/>
<organism evidence="5 6">
    <name type="scientific">Chryseolinea serpens</name>
    <dbReference type="NCBI Taxonomy" id="947013"/>
    <lineage>
        <taxon>Bacteria</taxon>
        <taxon>Pseudomonadati</taxon>
        <taxon>Bacteroidota</taxon>
        <taxon>Cytophagia</taxon>
        <taxon>Cytophagales</taxon>
        <taxon>Fulvivirgaceae</taxon>
        <taxon>Chryseolinea</taxon>
    </lineage>
</organism>
<protein>
    <submittedName>
        <fullName evidence="5">AraC-type DNA-binding protein</fullName>
    </submittedName>
</protein>
<dbReference type="Gene3D" id="2.60.120.10">
    <property type="entry name" value="Jelly Rolls"/>
    <property type="match status" value="1"/>
</dbReference>
<dbReference type="OrthoDB" id="792101at2"/>
<dbReference type="RefSeq" id="WP_073138281.1">
    <property type="nucleotide sequence ID" value="NZ_FQWQ01000003.1"/>
</dbReference>
<dbReference type="Gene3D" id="1.10.10.60">
    <property type="entry name" value="Homeodomain-like"/>
    <property type="match status" value="2"/>
</dbReference>
<dbReference type="InterPro" id="IPR011051">
    <property type="entry name" value="RmlC_Cupin_sf"/>
</dbReference>
<evidence type="ECO:0000256" key="2">
    <source>
        <dbReference type="ARBA" id="ARBA00023125"/>
    </source>
</evidence>
<dbReference type="InterPro" id="IPR014710">
    <property type="entry name" value="RmlC-like_jellyroll"/>
</dbReference>
<feature type="domain" description="HTH araC/xylS-type" evidence="4">
    <location>
        <begin position="188"/>
        <end position="286"/>
    </location>
</feature>
<evidence type="ECO:0000259" key="4">
    <source>
        <dbReference type="PROSITE" id="PS01124"/>
    </source>
</evidence>
<dbReference type="PANTHER" id="PTHR43280">
    <property type="entry name" value="ARAC-FAMILY TRANSCRIPTIONAL REGULATOR"/>
    <property type="match status" value="1"/>
</dbReference>
<dbReference type="Proteomes" id="UP000184212">
    <property type="component" value="Unassembled WGS sequence"/>
</dbReference>
<dbReference type="InterPro" id="IPR009057">
    <property type="entry name" value="Homeodomain-like_sf"/>
</dbReference>
<dbReference type="PROSITE" id="PS00041">
    <property type="entry name" value="HTH_ARAC_FAMILY_1"/>
    <property type="match status" value="1"/>
</dbReference>
<sequence>MKVPRFIKIQFPENRSFDVVKVVRPYFVVPWHFHPEIEIMLVTQGQGTRFVGDSVERFEATDLVMLGPNLAHVWKSDDTHFKGNQFSLAEAIYIVFTNDSFGKEFFSVPEMDKVRNLLMRSQKGIKFGAATKKLMVSKFQEALTLKGTEQFFLFMDILQILSESTDYSYLCSEHYKQKLDASDLHRLDSVLDYLLINFKNDIKLEDVASVANMSVNAFCRYFKDRTNKTAIQFLNEIRIEHAHKMLTETQLNVDQISVDSGFKNVSNFYQQFQKVTGVSPLKFRKEHKDKFF</sequence>
<dbReference type="Pfam" id="PF12833">
    <property type="entry name" value="HTH_18"/>
    <property type="match status" value="1"/>
</dbReference>
<reference evidence="5 6" key="1">
    <citation type="submission" date="2016-11" db="EMBL/GenBank/DDBJ databases">
        <authorList>
            <person name="Jaros S."/>
            <person name="Januszkiewicz K."/>
            <person name="Wedrychowicz H."/>
        </authorList>
    </citation>
    <scope>NUCLEOTIDE SEQUENCE [LARGE SCALE GENOMIC DNA]</scope>
    <source>
        <strain evidence="5 6">DSM 24574</strain>
    </source>
</reference>
<dbReference type="InterPro" id="IPR018060">
    <property type="entry name" value="HTH_AraC"/>
</dbReference>
<dbReference type="SUPFAM" id="SSF46689">
    <property type="entry name" value="Homeodomain-like"/>
    <property type="match status" value="2"/>
</dbReference>